<evidence type="ECO:0000256" key="4">
    <source>
        <dbReference type="ARBA" id="ARBA00044493"/>
    </source>
</evidence>
<proteinExistence type="inferred from homology"/>
<gene>
    <name evidence="7" type="ORF">LAME_0F00980G</name>
</gene>
<evidence type="ECO:0000313" key="7">
    <source>
        <dbReference type="EMBL" id="SCU92671.1"/>
    </source>
</evidence>
<evidence type="ECO:0000256" key="5">
    <source>
        <dbReference type="ARBA" id="ARBA00044511"/>
    </source>
</evidence>
<dbReference type="OrthoDB" id="185373at2759"/>
<dbReference type="NCBIfam" id="TIGR00756">
    <property type="entry name" value="PPR"/>
    <property type="match status" value="1"/>
</dbReference>
<accession>A0A1G4JQ02</accession>
<protein>
    <submittedName>
        <fullName evidence="7">LAME_0F00980g1_1</fullName>
    </submittedName>
</protein>
<dbReference type="InterPro" id="IPR011990">
    <property type="entry name" value="TPR-like_helical_dom_sf"/>
</dbReference>
<keyword evidence="3" id="KW-0677">Repeat</keyword>
<evidence type="ECO:0000313" key="8">
    <source>
        <dbReference type="Proteomes" id="UP000191144"/>
    </source>
</evidence>
<comment type="subunit">
    <text evidence="5">Binds to mitochondrial small subunit 15S rRNA.</text>
</comment>
<keyword evidence="8" id="KW-1185">Reference proteome</keyword>
<comment type="similarity">
    <text evidence="2">Belongs to the CCM1 family.</text>
</comment>
<dbReference type="PANTHER" id="PTHR47447">
    <property type="entry name" value="OS03G0856100 PROTEIN"/>
    <property type="match status" value="1"/>
</dbReference>
<comment type="function">
    <text evidence="4">Regulates mitochondrial small subunit maturation by controlling 15S rRNA 5'-end processing. Localizes to the 5' precursor of the 15S rRNA in a position that is subsequently occupied by mS47 in the mature yeast mtSSU. Uses structure and sequence-specific RNA recognition, binding to a single-stranded region of the precursor and specifically recognizing bases -6 to -1. The exchange of Ccm1 for mS47 is coupled to the irreversible removal of precursor rRNA that is accompanied by conformational changes of the mitoribosomal proteins uS5m and mS26. These conformational changes signal completion of 5'-end rRNA processing through protection of the mature 5'-end of the 15S rRNA and stabilization of mS47. The removal of the 5' precursor together with the dissociation of Ccm1 may be catalyzed by the 5'-3' exoribonuclease Pet127. Involved in the specific removal of group I introns in mitochondrial encoded transcripts.</text>
</comment>
<dbReference type="Proteomes" id="UP000191144">
    <property type="component" value="Chromosome F"/>
</dbReference>
<feature type="repeat" description="PPR" evidence="6">
    <location>
        <begin position="361"/>
        <end position="395"/>
    </location>
</feature>
<dbReference type="PANTHER" id="PTHR47447:SF17">
    <property type="entry name" value="OS12G0638900 PROTEIN"/>
    <property type="match status" value="1"/>
</dbReference>
<evidence type="ECO:0000256" key="6">
    <source>
        <dbReference type="PROSITE-ProRule" id="PRU00708"/>
    </source>
</evidence>
<comment type="subcellular location">
    <subcellularLocation>
        <location evidence="1">Mitochondrion</location>
    </subcellularLocation>
</comment>
<dbReference type="PROSITE" id="PS51375">
    <property type="entry name" value="PPR"/>
    <property type="match status" value="1"/>
</dbReference>
<reference evidence="8" key="1">
    <citation type="submission" date="2016-03" db="EMBL/GenBank/DDBJ databases">
        <authorList>
            <person name="Devillers Hugo."/>
        </authorList>
    </citation>
    <scope>NUCLEOTIDE SEQUENCE [LARGE SCALE GENOMIC DNA]</scope>
</reference>
<sequence>MLAPNLRGLKLLSRSVFRRFVVVPASGTRTKRRRQNVRSVRQNVSVEDLKLNKPLELTDPRELEFKLRQLREFTKNLQAQVRMADDLSRKEAAEKVLATSEKDELDTEDTAELILGQSQMTDTSNLSSFLLSTAGQAQKLLPQMLLQRINDDELVLKSLINHRSRNWNTIVSKLYDCPGKLNGVSHKALKTGLLSRVTHLSLKNIRKLDLMLVEYVESTGTQLTTAMYECLFQNLSNLKPVKEAESTEVFAFLDSLLQRFDSARTSAQQGNTDPNSLVPEQRHKAEMNQFILNCCIKFASKMMDASKLNNYLTKFNQEYRILPNRENYTAILQFYNKLGLNRQAWDVFATMKFLSAEHKPDAKAYTSMLQLCVKEKNYAKAIDLFNEMSDLKIEISAEALNAVARVLAVASGDPISSEGKAESLRLLGWKYLHQNEDLVQMRGRILEDTIMTMMTLCAYDGDVGLARALYFKYVTAKFADNYGKWRAKFGDTSPIDYKAIWSKTLNPYIFNYLLLAYAKFSPEKLPLVMGFDQGAITRRNLINSVDYQQVSNEFACEVPINIPMLPVADFSNSSQVILESRALWQFNLEFGGVCNLREAPKDVSKKLMASLDSSNSLDEFAFTTFNQISAWRSKLVNHHVLNAKTLVSFLTIPIKMGDKREFLLRFSEFSFEQQELNKYISVVFNEAKMNSLPHTSESTLQESSAQNHHTEAALTYLCSMKHKLLRDSVLYELAMRAAIKFRDVAFARDTWESRGAFRKLGAFQKLDAAERASKDSVFASLMVDLFTNQEMYTDSMGIIMSSQRHINWKYPMVKKLHHKLIELEDENSIKILLGIVNKRSS</sequence>
<evidence type="ECO:0000256" key="3">
    <source>
        <dbReference type="ARBA" id="ARBA00022737"/>
    </source>
</evidence>
<dbReference type="GO" id="GO:0005739">
    <property type="term" value="C:mitochondrion"/>
    <property type="evidence" value="ECO:0007669"/>
    <property type="project" value="UniProtKB-SubCell"/>
</dbReference>
<evidence type="ECO:0000256" key="2">
    <source>
        <dbReference type="ARBA" id="ARBA00006192"/>
    </source>
</evidence>
<dbReference type="InterPro" id="IPR002885">
    <property type="entry name" value="PPR_rpt"/>
</dbReference>
<organism evidence="7 8">
    <name type="scientific">Lachancea meyersii CBS 8951</name>
    <dbReference type="NCBI Taxonomy" id="1266667"/>
    <lineage>
        <taxon>Eukaryota</taxon>
        <taxon>Fungi</taxon>
        <taxon>Dikarya</taxon>
        <taxon>Ascomycota</taxon>
        <taxon>Saccharomycotina</taxon>
        <taxon>Saccharomycetes</taxon>
        <taxon>Saccharomycetales</taxon>
        <taxon>Saccharomycetaceae</taxon>
        <taxon>Lachancea</taxon>
    </lineage>
</organism>
<dbReference type="AlphaFoldDB" id="A0A1G4JQ02"/>
<name>A0A1G4JQ02_9SACH</name>
<evidence type="ECO:0000256" key="1">
    <source>
        <dbReference type="ARBA" id="ARBA00004173"/>
    </source>
</evidence>
<dbReference type="Pfam" id="PF01535">
    <property type="entry name" value="PPR"/>
    <property type="match status" value="1"/>
</dbReference>
<dbReference type="Gene3D" id="1.25.40.10">
    <property type="entry name" value="Tetratricopeptide repeat domain"/>
    <property type="match status" value="1"/>
</dbReference>
<dbReference type="EMBL" id="LT598477">
    <property type="protein sequence ID" value="SCU92671.1"/>
    <property type="molecule type" value="Genomic_DNA"/>
</dbReference>